<evidence type="ECO:0000256" key="1">
    <source>
        <dbReference type="ARBA" id="ARBA00022491"/>
    </source>
</evidence>
<keyword evidence="2" id="KW-0805">Transcription regulation</keyword>
<dbReference type="SUPFAM" id="SSF46689">
    <property type="entry name" value="Homeodomain-like"/>
    <property type="match status" value="1"/>
</dbReference>
<dbReference type="EMBL" id="JBHSMG010000002">
    <property type="protein sequence ID" value="MFC5502112.1"/>
    <property type="molecule type" value="Genomic_DNA"/>
</dbReference>
<feature type="DNA-binding region" description="H-T-H motif" evidence="5">
    <location>
        <begin position="35"/>
        <end position="54"/>
    </location>
</feature>
<comment type="caution">
    <text evidence="7">The sequence shown here is derived from an EMBL/GenBank/DDBJ whole genome shotgun (WGS) entry which is preliminary data.</text>
</comment>
<dbReference type="Pfam" id="PF13977">
    <property type="entry name" value="TetR_C_6"/>
    <property type="match status" value="1"/>
</dbReference>
<dbReference type="Pfam" id="PF00440">
    <property type="entry name" value="TetR_N"/>
    <property type="match status" value="1"/>
</dbReference>
<feature type="domain" description="HTH tetR-type" evidence="6">
    <location>
        <begin position="12"/>
        <end position="72"/>
    </location>
</feature>
<dbReference type="InterPro" id="IPR009057">
    <property type="entry name" value="Homeodomain-like_sf"/>
</dbReference>
<dbReference type="InterPro" id="IPR036271">
    <property type="entry name" value="Tet_transcr_reg_TetR-rel_C_sf"/>
</dbReference>
<keyword evidence="1" id="KW-0678">Repressor</keyword>
<keyword evidence="4" id="KW-0804">Transcription</keyword>
<evidence type="ECO:0000256" key="2">
    <source>
        <dbReference type="ARBA" id="ARBA00023015"/>
    </source>
</evidence>
<dbReference type="PANTHER" id="PTHR30055:SF223">
    <property type="entry name" value="HTH-TYPE TRANSCRIPTIONAL REGULATOR UIDR"/>
    <property type="match status" value="1"/>
</dbReference>
<dbReference type="InterPro" id="IPR050109">
    <property type="entry name" value="HTH-type_TetR-like_transc_reg"/>
</dbReference>
<gene>
    <name evidence="7" type="ORF">ACFPJ4_07665</name>
</gene>
<dbReference type="InterPro" id="IPR039538">
    <property type="entry name" value="BetI_C"/>
</dbReference>
<keyword evidence="3 5" id="KW-0238">DNA-binding</keyword>
<dbReference type="PANTHER" id="PTHR30055">
    <property type="entry name" value="HTH-TYPE TRANSCRIPTIONAL REGULATOR RUTR"/>
    <property type="match status" value="1"/>
</dbReference>
<accession>A0ABW0NSA0</accession>
<organism evidence="7 8">
    <name type="scientific">Lysinimonas soli</name>
    <dbReference type="NCBI Taxonomy" id="1074233"/>
    <lineage>
        <taxon>Bacteria</taxon>
        <taxon>Bacillati</taxon>
        <taxon>Actinomycetota</taxon>
        <taxon>Actinomycetes</taxon>
        <taxon>Micrococcales</taxon>
        <taxon>Microbacteriaceae</taxon>
        <taxon>Lysinimonas</taxon>
    </lineage>
</organism>
<protein>
    <submittedName>
        <fullName evidence="7">TetR/AcrR family transcriptional regulator</fullName>
    </submittedName>
</protein>
<reference evidence="8" key="1">
    <citation type="journal article" date="2019" name="Int. J. Syst. Evol. Microbiol.">
        <title>The Global Catalogue of Microorganisms (GCM) 10K type strain sequencing project: providing services to taxonomists for standard genome sequencing and annotation.</title>
        <authorList>
            <consortium name="The Broad Institute Genomics Platform"/>
            <consortium name="The Broad Institute Genome Sequencing Center for Infectious Disease"/>
            <person name="Wu L."/>
            <person name="Ma J."/>
        </authorList>
    </citation>
    <scope>NUCLEOTIDE SEQUENCE [LARGE SCALE GENOMIC DNA]</scope>
    <source>
        <strain evidence="8">CGMCC 4.6997</strain>
    </source>
</reference>
<dbReference type="InterPro" id="IPR001647">
    <property type="entry name" value="HTH_TetR"/>
</dbReference>
<dbReference type="RefSeq" id="WP_386739815.1">
    <property type="nucleotide sequence ID" value="NZ_JBHSMG010000002.1"/>
</dbReference>
<proteinExistence type="predicted"/>
<evidence type="ECO:0000256" key="5">
    <source>
        <dbReference type="PROSITE-ProRule" id="PRU00335"/>
    </source>
</evidence>
<dbReference type="Proteomes" id="UP001596039">
    <property type="component" value="Unassembled WGS sequence"/>
</dbReference>
<sequence>MSTTSRTRLDPSERRAALLSAARELAVSQGLAAVTMRAVAARAGVTPGLVLHYAGTMDDLVADVFGGIVRDELDELESLVGGVTSPDARLDLLLDALLDASRATVTAVWVQSWALGESNPSLAARVRSEMDAWHAFIRDLVAAVSTVDADAAAAQILGMIDGINAHALVRWRSREERRQLLVRAVAAMLSPPSDHQGP</sequence>
<name>A0ABW0NSA0_9MICO</name>
<keyword evidence="8" id="KW-1185">Reference proteome</keyword>
<evidence type="ECO:0000313" key="7">
    <source>
        <dbReference type="EMBL" id="MFC5502112.1"/>
    </source>
</evidence>
<evidence type="ECO:0000256" key="4">
    <source>
        <dbReference type="ARBA" id="ARBA00023163"/>
    </source>
</evidence>
<evidence type="ECO:0000259" key="6">
    <source>
        <dbReference type="PROSITE" id="PS50977"/>
    </source>
</evidence>
<evidence type="ECO:0000313" key="8">
    <source>
        <dbReference type="Proteomes" id="UP001596039"/>
    </source>
</evidence>
<dbReference type="Gene3D" id="1.10.357.10">
    <property type="entry name" value="Tetracycline Repressor, domain 2"/>
    <property type="match status" value="1"/>
</dbReference>
<dbReference type="PROSITE" id="PS50977">
    <property type="entry name" value="HTH_TETR_2"/>
    <property type="match status" value="1"/>
</dbReference>
<dbReference type="SUPFAM" id="SSF48498">
    <property type="entry name" value="Tetracyclin repressor-like, C-terminal domain"/>
    <property type="match status" value="1"/>
</dbReference>
<evidence type="ECO:0000256" key="3">
    <source>
        <dbReference type="ARBA" id="ARBA00023125"/>
    </source>
</evidence>